<keyword evidence="18" id="KW-1185">Reference proteome</keyword>
<evidence type="ECO:0000256" key="6">
    <source>
        <dbReference type="ARBA" id="ARBA00022692"/>
    </source>
</evidence>
<feature type="coiled-coil region" evidence="10">
    <location>
        <begin position="851"/>
        <end position="889"/>
    </location>
</feature>
<dbReference type="InterPro" id="IPR000700">
    <property type="entry name" value="PAS-assoc_C"/>
</dbReference>
<dbReference type="Gene3D" id="3.30.565.10">
    <property type="entry name" value="Histidine kinase-like ATPase, C-terminal domain"/>
    <property type="match status" value="1"/>
</dbReference>
<dbReference type="CDD" id="cd00130">
    <property type="entry name" value="PAS"/>
    <property type="match status" value="3"/>
</dbReference>
<evidence type="ECO:0000256" key="9">
    <source>
        <dbReference type="ARBA" id="ARBA00023136"/>
    </source>
</evidence>
<dbReference type="Pfam" id="PF13185">
    <property type="entry name" value="GAF_2"/>
    <property type="match status" value="1"/>
</dbReference>
<reference evidence="17 18" key="1">
    <citation type="submission" date="2023-07" db="EMBL/GenBank/DDBJ databases">
        <title>Genomic Encyclopedia of Type Strains, Phase IV (KMG-IV): sequencing the most valuable type-strain genomes for metagenomic binning, comparative biology and taxonomic classification.</title>
        <authorList>
            <person name="Goeker M."/>
        </authorList>
    </citation>
    <scope>NUCLEOTIDE SEQUENCE [LARGE SCALE GENOMIC DNA]</scope>
    <source>
        <strain evidence="17 18">NIO-1023</strain>
    </source>
</reference>
<dbReference type="InterPro" id="IPR042240">
    <property type="entry name" value="CHASE_sf"/>
</dbReference>
<dbReference type="SMART" id="SM00086">
    <property type="entry name" value="PAC"/>
    <property type="match status" value="3"/>
</dbReference>
<dbReference type="InterPro" id="IPR036890">
    <property type="entry name" value="HATPase_C_sf"/>
</dbReference>
<evidence type="ECO:0000259" key="13">
    <source>
        <dbReference type="PROSITE" id="PS50109"/>
    </source>
</evidence>
<keyword evidence="6 12" id="KW-0812">Transmembrane</keyword>
<dbReference type="InterPro" id="IPR006189">
    <property type="entry name" value="CHASE_dom"/>
</dbReference>
<dbReference type="PROSITE" id="PS50113">
    <property type="entry name" value="PAC"/>
    <property type="match status" value="2"/>
</dbReference>
<dbReference type="PRINTS" id="PR00344">
    <property type="entry name" value="BCTRLSENSOR"/>
</dbReference>
<feature type="domain" description="PAC" evidence="15">
    <location>
        <begin position="657"/>
        <end position="709"/>
    </location>
</feature>
<evidence type="ECO:0000256" key="4">
    <source>
        <dbReference type="ARBA" id="ARBA00022553"/>
    </source>
</evidence>
<gene>
    <name evidence="17" type="ORF">QO006_000251</name>
</gene>
<feature type="domain" description="CHASE" evidence="16">
    <location>
        <begin position="151"/>
        <end position="248"/>
    </location>
</feature>
<organism evidence="17 18">
    <name type="scientific">Deinococcus enclensis</name>
    <dbReference type="NCBI Taxonomy" id="1049582"/>
    <lineage>
        <taxon>Bacteria</taxon>
        <taxon>Thermotogati</taxon>
        <taxon>Deinococcota</taxon>
        <taxon>Deinococci</taxon>
        <taxon>Deinococcales</taxon>
        <taxon>Deinococcaceae</taxon>
        <taxon>Deinococcus</taxon>
    </lineage>
</organism>
<dbReference type="SUPFAM" id="SSF47384">
    <property type="entry name" value="Homodimeric domain of signal transducing histidine kinase"/>
    <property type="match status" value="1"/>
</dbReference>
<dbReference type="InterPro" id="IPR003018">
    <property type="entry name" value="GAF"/>
</dbReference>
<protein>
    <recommendedName>
        <fullName evidence="3">histidine kinase</fullName>
        <ecNumber evidence="3">2.7.13.3</ecNumber>
    </recommendedName>
</protein>
<dbReference type="PROSITE" id="PS50109">
    <property type="entry name" value="HIS_KIN"/>
    <property type="match status" value="1"/>
</dbReference>
<feature type="domain" description="PAS" evidence="14">
    <location>
        <begin position="353"/>
        <end position="406"/>
    </location>
</feature>
<dbReference type="EC" id="2.7.13.3" evidence="3"/>
<dbReference type="Pfam" id="PF02518">
    <property type="entry name" value="HATPase_c"/>
    <property type="match status" value="1"/>
</dbReference>
<evidence type="ECO:0000313" key="18">
    <source>
        <dbReference type="Proteomes" id="UP001232163"/>
    </source>
</evidence>
<dbReference type="PROSITE" id="PS50112">
    <property type="entry name" value="PAS"/>
    <property type="match status" value="2"/>
</dbReference>
<dbReference type="InterPro" id="IPR013655">
    <property type="entry name" value="PAS_fold_3"/>
</dbReference>
<keyword evidence="8 12" id="KW-1133">Transmembrane helix</keyword>
<dbReference type="SMART" id="SM00388">
    <property type="entry name" value="HisKA"/>
    <property type="match status" value="1"/>
</dbReference>
<dbReference type="InterPro" id="IPR005467">
    <property type="entry name" value="His_kinase_dom"/>
</dbReference>
<feature type="domain" description="PAC" evidence="15">
    <location>
        <begin position="416"/>
        <end position="468"/>
    </location>
</feature>
<evidence type="ECO:0000259" key="15">
    <source>
        <dbReference type="PROSITE" id="PS50113"/>
    </source>
</evidence>
<feature type="region of interest" description="Disordered" evidence="11">
    <location>
        <begin position="1089"/>
        <end position="1112"/>
    </location>
</feature>
<dbReference type="SUPFAM" id="SSF55781">
    <property type="entry name" value="GAF domain-like"/>
    <property type="match status" value="1"/>
</dbReference>
<dbReference type="InterPro" id="IPR035965">
    <property type="entry name" value="PAS-like_dom_sf"/>
</dbReference>
<dbReference type="SUPFAM" id="SSF55874">
    <property type="entry name" value="ATPase domain of HSP90 chaperone/DNA topoisomerase II/histidine kinase"/>
    <property type="match status" value="1"/>
</dbReference>
<dbReference type="InterPro" id="IPR029016">
    <property type="entry name" value="GAF-like_dom_sf"/>
</dbReference>
<dbReference type="Gene3D" id="3.30.450.40">
    <property type="match status" value="1"/>
</dbReference>
<dbReference type="InterPro" id="IPR000014">
    <property type="entry name" value="PAS"/>
</dbReference>
<evidence type="ECO:0000256" key="2">
    <source>
        <dbReference type="ARBA" id="ARBA00004370"/>
    </source>
</evidence>
<dbReference type="SMART" id="SM00091">
    <property type="entry name" value="PAS"/>
    <property type="match status" value="3"/>
</dbReference>
<comment type="catalytic activity">
    <reaction evidence="1">
        <text>ATP + protein L-histidine = ADP + protein N-phospho-L-histidine.</text>
        <dbReference type="EC" id="2.7.13.3"/>
    </reaction>
</comment>
<dbReference type="Pfam" id="PF03924">
    <property type="entry name" value="CHASE"/>
    <property type="match status" value="1"/>
</dbReference>
<accession>A0ABT9M8D7</accession>
<evidence type="ECO:0000256" key="10">
    <source>
        <dbReference type="SAM" id="Coils"/>
    </source>
</evidence>
<dbReference type="InterPro" id="IPR003661">
    <property type="entry name" value="HisK_dim/P_dom"/>
</dbReference>
<keyword evidence="10" id="KW-0175">Coiled coil</keyword>
<comment type="caution">
    <text evidence="17">The sequence shown here is derived from an EMBL/GenBank/DDBJ whole genome shotgun (WGS) entry which is preliminary data.</text>
</comment>
<evidence type="ECO:0000259" key="14">
    <source>
        <dbReference type="PROSITE" id="PS50112"/>
    </source>
</evidence>
<evidence type="ECO:0000256" key="1">
    <source>
        <dbReference type="ARBA" id="ARBA00000085"/>
    </source>
</evidence>
<dbReference type="PANTHER" id="PTHR42878">
    <property type="entry name" value="TWO-COMPONENT HISTIDINE KINASE"/>
    <property type="match status" value="1"/>
</dbReference>
<feature type="domain" description="PAS" evidence="14">
    <location>
        <begin position="587"/>
        <end position="654"/>
    </location>
</feature>
<evidence type="ECO:0000259" key="16">
    <source>
        <dbReference type="PROSITE" id="PS50839"/>
    </source>
</evidence>
<dbReference type="Pfam" id="PF00512">
    <property type="entry name" value="HisKA"/>
    <property type="match status" value="1"/>
</dbReference>
<keyword evidence="9 12" id="KW-0472">Membrane</keyword>
<dbReference type="InterPro" id="IPR001610">
    <property type="entry name" value="PAC"/>
</dbReference>
<sequence length="1112" mass="124257">MTPDPQVAPGTPPLMQRVTRTRLTPLLVLVLVLLLALAMALITASFVRLQQDNRFARETDAHAKDLVAQLNVYEGFLRSTQAQWSASGRVPDEATLDLTLKLLRESSGIPALQGLGFARWIPDGRLDALRPGLEAQAGQALDFRPVTPPGEPKAPIVVLAPDSPENRRALGFDMYSNPARRTAFALSRRTNDVQSTPPIPLVQRDAQGRPVQGLIIALPVWRGEARGEPLGFVYLAVRAEELVTAIARPETAAGLHIEVTVAGVPITNPQHRFTSFSDDRTLDLLGQPWQVHYSADAAFGRDVAANLPLLVLLSGMVIAGLAFRLSNGQMRARLRAESMNDTLNRARQSEMQARAEFEAIFQSMQDAAAFTDTKGRIRRTNRALTRLFGVQDRALLGQPVEHLHADRRLAHLGTFQALTTPYRRVDGTEFAGEAQRTEVLGPDGNVLGLLEVVRDVTERLEADRALRAADKRSRDVLDAVPHIVWVVTDDGHLTYTNLRHQTLLEGEDFERRLHPEDRHHYDEMWARARAVNGTAQCEVRLRVQESWRWYMIRVTPILDDQERTLDWVGSATDIHDRLVAERLAQRSEQRYRGVLEGMPQIVWLTDTRGVPTYFNRRWDEYVGAQNAGLPFVELIHPDDRDDFRQRWQRALGQVRPFDAEHRLLGADGVYRAFVTRSLPVLDTQGQLIEWVGTSTDVDDSVHAEASSRLLANVTAHLLAPSDEDARGRVQRYTQALELVTGRFAESAFLWSSPDGQVLAQSRPPPSLLRTEHERVISRLVRRVLDSGEPVYSDDPGMLERLNMGSAVILPLQGFQSRSAGVLGLSFRQPLTDRDHELVQELAQRFGAALEQDALRAAAAAAQADLRQLNQSLEERVQRRTVELQDAVKELEAFSYSVSHDLRTPLRHIVGFGELLRKETNTSLSPKADRYLNVITDASTKMSQLIDDLLQFSRMGRQELRFVPVNLNDLIRTSWQGLEPDRQGREIPLTMGDLPTVHGDPSLLAMVFTNLLSNAIKYTRRTPDARVDITSETQDGAVTVHVRDNGVGFDPEYASKLFGVFQRLHRAEDFEGIGIGLANVRRIVNRHGGQVRAEGQPGQGATFSVTLPLESPE</sequence>
<dbReference type="InterPro" id="IPR050351">
    <property type="entry name" value="BphY/WalK/GraS-like"/>
</dbReference>
<dbReference type="PROSITE" id="PS50839">
    <property type="entry name" value="CHASE"/>
    <property type="match status" value="1"/>
</dbReference>
<dbReference type="Gene3D" id="3.30.450.350">
    <property type="entry name" value="CHASE domain"/>
    <property type="match status" value="1"/>
</dbReference>
<dbReference type="RefSeq" id="WP_307463313.1">
    <property type="nucleotide sequence ID" value="NZ_JAURUR010000001.1"/>
</dbReference>
<dbReference type="CDD" id="cd00082">
    <property type="entry name" value="HisKA"/>
    <property type="match status" value="1"/>
</dbReference>
<dbReference type="InterPro" id="IPR036097">
    <property type="entry name" value="HisK_dim/P_sf"/>
</dbReference>
<evidence type="ECO:0000256" key="5">
    <source>
        <dbReference type="ARBA" id="ARBA00022679"/>
    </source>
</evidence>
<dbReference type="Pfam" id="PF08447">
    <property type="entry name" value="PAS_3"/>
    <property type="match status" value="1"/>
</dbReference>
<dbReference type="SMART" id="SM00387">
    <property type="entry name" value="HATPase_c"/>
    <property type="match status" value="1"/>
</dbReference>
<evidence type="ECO:0000256" key="3">
    <source>
        <dbReference type="ARBA" id="ARBA00012438"/>
    </source>
</evidence>
<dbReference type="SMART" id="SM01079">
    <property type="entry name" value="CHASE"/>
    <property type="match status" value="1"/>
</dbReference>
<dbReference type="NCBIfam" id="TIGR00229">
    <property type="entry name" value="sensory_box"/>
    <property type="match status" value="2"/>
</dbReference>
<keyword evidence="7" id="KW-0418">Kinase</keyword>
<evidence type="ECO:0000256" key="11">
    <source>
        <dbReference type="SAM" id="MobiDB-lite"/>
    </source>
</evidence>
<dbReference type="EMBL" id="JAURUR010000001">
    <property type="protein sequence ID" value="MDP9762838.1"/>
    <property type="molecule type" value="Genomic_DNA"/>
</dbReference>
<evidence type="ECO:0000256" key="12">
    <source>
        <dbReference type="SAM" id="Phobius"/>
    </source>
</evidence>
<keyword evidence="5" id="KW-0808">Transferase</keyword>
<proteinExistence type="predicted"/>
<dbReference type="Pfam" id="PF08448">
    <property type="entry name" value="PAS_4"/>
    <property type="match status" value="2"/>
</dbReference>
<feature type="transmembrane region" description="Helical" evidence="12">
    <location>
        <begin position="23"/>
        <end position="47"/>
    </location>
</feature>
<dbReference type="Gene3D" id="1.10.287.130">
    <property type="match status" value="1"/>
</dbReference>
<name>A0ABT9M8D7_9DEIO</name>
<evidence type="ECO:0000256" key="8">
    <source>
        <dbReference type="ARBA" id="ARBA00022989"/>
    </source>
</evidence>
<dbReference type="Proteomes" id="UP001232163">
    <property type="component" value="Unassembled WGS sequence"/>
</dbReference>
<keyword evidence="4" id="KW-0597">Phosphoprotein</keyword>
<feature type="domain" description="Histidine kinase" evidence="13">
    <location>
        <begin position="896"/>
        <end position="1110"/>
    </location>
</feature>
<dbReference type="SUPFAM" id="SSF55785">
    <property type="entry name" value="PYP-like sensor domain (PAS domain)"/>
    <property type="match status" value="3"/>
</dbReference>
<evidence type="ECO:0000256" key="7">
    <source>
        <dbReference type="ARBA" id="ARBA00022777"/>
    </source>
</evidence>
<evidence type="ECO:0000313" key="17">
    <source>
        <dbReference type="EMBL" id="MDP9762838.1"/>
    </source>
</evidence>
<comment type="subcellular location">
    <subcellularLocation>
        <location evidence="2">Membrane</location>
    </subcellularLocation>
</comment>
<dbReference type="InterPro" id="IPR004358">
    <property type="entry name" value="Sig_transdc_His_kin-like_C"/>
</dbReference>
<dbReference type="Gene3D" id="3.30.450.20">
    <property type="entry name" value="PAS domain"/>
    <property type="match status" value="3"/>
</dbReference>
<feature type="transmembrane region" description="Helical" evidence="12">
    <location>
        <begin position="303"/>
        <end position="323"/>
    </location>
</feature>
<dbReference type="InterPro" id="IPR013656">
    <property type="entry name" value="PAS_4"/>
</dbReference>
<dbReference type="InterPro" id="IPR003594">
    <property type="entry name" value="HATPase_dom"/>
</dbReference>
<dbReference type="PANTHER" id="PTHR42878:SF15">
    <property type="entry name" value="BACTERIOPHYTOCHROME"/>
    <property type="match status" value="1"/>
</dbReference>